<organism evidence="1">
    <name type="scientific">viral metagenome</name>
    <dbReference type="NCBI Taxonomy" id="1070528"/>
    <lineage>
        <taxon>unclassified sequences</taxon>
        <taxon>metagenomes</taxon>
        <taxon>organismal metagenomes</taxon>
    </lineage>
</organism>
<reference evidence="1" key="1">
    <citation type="journal article" date="2020" name="Nature">
        <title>Giant virus diversity and host interactions through global metagenomics.</title>
        <authorList>
            <person name="Schulz F."/>
            <person name="Roux S."/>
            <person name="Paez-Espino D."/>
            <person name="Jungbluth S."/>
            <person name="Walsh D.A."/>
            <person name="Denef V.J."/>
            <person name="McMahon K.D."/>
            <person name="Konstantinidis K.T."/>
            <person name="Eloe-Fadrosh E.A."/>
            <person name="Kyrpides N.C."/>
            <person name="Woyke T."/>
        </authorList>
    </citation>
    <scope>NUCLEOTIDE SEQUENCE</scope>
    <source>
        <strain evidence="1">GVMAG-M-3300023184-68</strain>
    </source>
</reference>
<protein>
    <submittedName>
        <fullName evidence="1">Uncharacterized protein</fullName>
    </submittedName>
</protein>
<evidence type="ECO:0000313" key="1">
    <source>
        <dbReference type="EMBL" id="QHT90430.1"/>
    </source>
</evidence>
<proteinExistence type="predicted"/>
<dbReference type="Gene3D" id="3.30.40.220">
    <property type="match status" value="2"/>
</dbReference>
<name>A0A6C0ICU9_9ZZZZ</name>
<accession>A0A6C0ICU9</accession>
<dbReference type="EMBL" id="MN740154">
    <property type="protein sequence ID" value="QHT90430.1"/>
    <property type="molecule type" value="Genomic_DNA"/>
</dbReference>
<sequence>MKCLAKDRNNNECRNHVVSDTNFCKYHDYMVGYTEEMITKCVCCSGCNKMKYLGENEKTCGKCRERAKLNQKTARETVIMCKSDGCKFKKSDENDYCLKHQICILVEEVASRNKRLCFNYVRGCREELELDHKYNRCENCLIKDREKDKKRRGEAKIMCELVSENATEKTCTVCCKICPMEMFHGVNDMVTKTCRMCREDNKKRDATRDKEHRNALARVAERKPERIAVKNAWKEENYEKVAETWQKSRNNRLVTVGEEEFLKHNAEDAKRWRDNNPEKMTDNNKKRKENIDIHYSNYQRTAGNKNLQFEFTIDEFKELVKMPCHYCGQIEEKGFNGIDRINQQNGYITNNCVSCCQMCNFMKNTATATVFVRRAEHIAVYGGHVKGGALYHDVFSNHIQVKYTDYKKRAQNKQFEFEISEEQFDVITSKSCYICGKTPSISHRNGIDRFDSGLGYVVDNCRSCCADCNYMKRGYDFDEWIAQLVKITHFQRQRHCVNIEDIVSGDCAMLTKINKKSKEEITEAAKLRKQEQRKRLKERYGDEEYRKMHAKQIATLRKKKNEQVLQNDNTI</sequence>
<dbReference type="AlphaFoldDB" id="A0A6C0ICU9"/>